<feature type="binding site" evidence="4">
    <location>
        <position position="56"/>
    </location>
    <ligand>
        <name>Ca(2+)</name>
        <dbReference type="ChEBI" id="CHEBI:29108"/>
    </ligand>
</feature>
<keyword evidence="5" id="KW-0378">Hydrolase</keyword>
<evidence type="ECO:0000259" key="6">
    <source>
        <dbReference type="Pfam" id="PF09298"/>
    </source>
</evidence>
<dbReference type="GO" id="GO:0006559">
    <property type="term" value="P:L-phenylalanine catabolic process"/>
    <property type="evidence" value="ECO:0007669"/>
    <property type="project" value="UniProtKB-UniRule"/>
</dbReference>
<protein>
    <recommendedName>
        <fullName evidence="5">Fumarylacetoacetase</fullName>
        <ecNumber evidence="5">3.7.1.2</ecNumber>
    </recommendedName>
    <alternativeName>
        <fullName evidence="5">Fumarylacetoacetate hydrolase</fullName>
    </alternativeName>
</protein>
<sequence length="82" mass="9081">MGLSPAAWSEARTTIQTLLAHDQPTLRDDCQLRAKALVPQAGAMMYLPAHIGDYTDFYSSLDHATNVGTMFRGKENALMPNW</sequence>
<evidence type="ECO:0000313" key="7">
    <source>
        <dbReference type="EMBL" id="MPC53378.1"/>
    </source>
</evidence>
<dbReference type="SUPFAM" id="SSF63433">
    <property type="entry name" value="Fumarylacetoacetate hydrolase, FAH, N-terminal domain"/>
    <property type="match status" value="1"/>
</dbReference>
<feature type="binding site" evidence="3">
    <location>
        <position position="72"/>
    </location>
    <ligand>
        <name>substrate</name>
    </ligand>
</feature>
<dbReference type="EC" id="3.7.1.2" evidence="5"/>
<feature type="binding site" evidence="3">
    <location>
        <position position="58"/>
    </location>
    <ligand>
        <name>substrate</name>
    </ligand>
</feature>
<dbReference type="GO" id="GO:0006572">
    <property type="term" value="P:L-tyrosine catabolic process"/>
    <property type="evidence" value="ECO:0007669"/>
    <property type="project" value="UniProtKB-UniRule"/>
</dbReference>
<comment type="similarity">
    <text evidence="5">Belongs to the FAH family.</text>
</comment>
<keyword evidence="5" id="KW-0828">Tyrosine catabolism</keyword>
<dbReference type="PANTHER" id="PTHR43069">
    <property type="entry name" value="FUMARYLACETOACETASE"/>
    <property type="match status" value="1"/>
</dbReference>
<accession>A0A5B7G8C5</accession>
<evidence type="ECO:0000256" key="3">
    <source>
        <dbReference type="PIRSR" id="PIRSR605959-2"/>
    </source>
</evidence>
<dbReference type="GO" id="GO:1902000">
    <property type="term" value="P:homogentisate catabolic process"/>
    <property type="evidence" value="ECO:0007669"/>
    <property type="project" value="TreeGrafter"/>
</dbReference>
<dbReference type="InterPro" id="IPR005959">
    <property type="entry name" value="Fumarylacetoacetase"/>
</dbReference>
<dbReference type="Gene3D" id="3.90.850.10">
    <property type="entry name" value="Fumarylacetoacetase-like, C-terminal domain"/>
    <property type="match status" value="1"/>
</dbReference>
<dbReference type="GO" id="GO:0046872">
    <property type="term" value="F:metal ion binding"/>
    <property type="evidence" value="ECO:0007669"/>
    <property type="project" value="UniProtKB-UniRule"/>
</dbReference>
<evidence type="ECO:0000256" key="5">
    <source>
        <dbReference type="RuleBase" id="RU366008"/>
    </source>
</evidence>
<keyword evidence="5" id="KW-0585">Phenylalanine catabolism</keyword>
<dbReference type="Gene3D" id="2.30.30.230">
    <property type="entry name" value="Fumarylacetoacetase, N-terminal domain"/>
    <property type="match status" value="1"/>
</dbReference>
<dbReference type="EMBL" id="VSRR010011574">
    <property type="protein sequence ID" value="MPC53378.1"/>
    <property type="molecule type" value="Genomic_DNA"/>
</dbReference>
<feature type="active site" description="Proton acceptor" evidence="2">
    <location>
        <position position="63"/>
    </location>
</feature>
<dbReference type="InterPro" id="IPR036663">
    <property type="entry name" value="Fumarylacetoacetase_C_sf"/>
</dbReference>
<comment type="cofactor">
    <cofactor evidence="5">
        <name>Mg(2+)</name>
        <dbReference type="ChEBI" id="CHEBI:18420"/>
    </cofactor>
    <cofactor evidence="5">
        <name>Ca(2+)</name>
        <dbReference type="ChEBI" id="CHEBI:29108"/>
    </cofactor>
</comment>
<dbReference type="PANTHER" id="PTHR43069:SF2">
    <property type="entry name" value="FUMARYLACETOACETASE"/>
    <property type="match status" value="1"/>
</dbReference>
<dbReference type="InterPro" id="IPR015377">
    <property type="entry name" value="Fumarylacetoacetase_N"/>
</dbReference>
<evidence type="ECO:0000256" key="2">
    <source>
        <dbReference type="PIRSR" id="PIRSR605959-1"/>
    </source>
</evidence>
<name>A0A5B7G8C5_PORTR</name>
<keyword evidence="8" id="KW-1185">Reference proteome</keyword>
<dbReference type="GO" id="GO:0004334">
    <property type="term" value="F:fumarylacetoacetase activity"/>
    <property type="evidence" value="ECO:0007669"/>
    <property type="project" value="UniProtKB-UniRule"/>
</dbReference>
<dbReference type="OrthoDB" id="9971669at2759"/>
<dbReference type="Pfam" id="PF09298">
    <property type="entry name" value="FAA_hydrolase_N"/>
    <property type="match status" value="1"/>
</dbReference>
<dbReference type="Proteomes" id="UP000324222">
    <property type="component" value="Unassembled WGS sequence"/>
</dbReference>
<evidence type="ECO:0000256" key="4">
    <source>
        <dbReference type="PIRSR" id="PIRSR605959-3"/>
    </source>
</evidence>
<keyword evidence="5" id="KW-0460">Magnesium</keyword>
<evidence type="ECO:0000256" key="1">
    <source>
        <dbReference type="ARBA" id="ARBA00022723"/>
    </source>
</evidence>
<comment type="pathway">
    <text evidence="5">Amino-acid degradation; L-phenylalanine degradation; acetoacetate and fumarate from L-phenylalanine: step 6/6.</text>
</comment>
<dbReference type="AlphaFoldDB" id="A0A5B7G8C5"/>
<gene>
    <name evidence="7" type="primary">Fah_1</name>
    <name evidence="7" type="ORF">E2C01_047267</name>
</gene>
<comment type="catalytic activity">
    <reaction evidence="5">
        <text>4-fumarylacetoacetate + H2O = acetoacetate + fumarate + H(+)</text>
        <dbReference type="Rhea" id="RHEA:10244"/>
        <dbReference type="ChEBI" id="CHEBI:13705"/>
        <dbReference type="ChEBI" id="CHEBI:15377"/>
        <dbReference type="ChEBI" id="CHEBI:15378"/>
        <dbReference type="ChEBI" id="CHEBI:18034"/>
        <dbReference type="ChEBI" id="CHEBI:29806"/>
        <dbReference type="EC" id="3.7.1.2"/>
    </reaction>
</comment>
<feature type="domain" description="Fumarylacetoacetase N-terminal" evidence="6">
    <location>
        <begin position="1"/>
        <end position="48"/>
    </location>
</feature>
<reference evidence="7 8" key="1">
    <citation type="submission" date="2019-05" db="EMBL/GenBank/DDBJ databases">
        <title>Another draft genome of Portunus trituberculatus and its Hox gene families provides insights of decapod evolution.</title>
        <authorList>
            <person name="Jeong J.-H."/>
            <person name="Song I."/>
            <person name="Kim S."/>
            <person name="Choi T."/>
            <person name="Kim D."/>
            <person name="Ryu S."/>
            <person name="Kim W."/>
        </authorList>
    </citation>
    <scope>NUCLEOTIDE SEQUENCE [LARGE SCALE GENOMIC DNA]</scope>
    <source>
        <tissue evidence="7">Muscle</tissue>
    </source>
</reference>
<keyword evidence="1 4" id="KW-0479">Metal-binding</keyword>
<proteinExistence type="inferred from homology"/>
<organism evidence="7 8">
    <name type="scientific">Portunus trituberculatus</name>
    <name type="common">Swimming crab</name>
    <name type="synonym">Neptunus trituberculatus</name>
    <dbReference type="NCBI Taxonomy" id="210409"/>
    <lineage>
        <taxon>Eukaryota</taxon>
        <taxon>Metazoa</taxon>
        <taxon>Ecdysozoa</taxon>
        <taxon>Arthropoda</taxon>
        <taxon>Crustacea</taxon>
        <taxon>Multicrustacea</taxon>
        <taxon>Malacostraca</taxon>
        <taxon>Eumalacostraca</taxon>
        <taxon>Eucarida</taxon>
        <taxon>Decapoda</taxon>
        <taxon>Pleocyemata</taxon>
        <taxon>Brachyura</taxon>
        <taxon>Eubrachyura</taxon>
        <taxon>Portunoidea</taxon>
        <taxon>Portunidae</taxon>
        <taxon>Portuninae</taxon>
        <taxon>Portunus</taxon>
    </lineage>
</organism>
<evidence type="ECO:0000313" key="8">
    <source>
        <dbReference type="Proteomes" id="UP000324222"/>
    </source>
</evidence>
<dbReference type="InterPro" id="IPR036462">
    <property type="entry name" value="Fumarylacetoacetase_N_sf"/>
</dbReference>
<keyword evidence="4 5" id="KW-0106">Calcium</keyword>
<comment type="caution">
    <text evidence="7">The sequence shown here is derived from an EMBL/GenBank/DDBJ whole genome shotgun (WGS) entry which is preliminary data.</text>
</comment>